<organism evidence="2 3">
    <name type="scientific">Pseudolysinimonas kribbensis</name>
    <dbReference type="NCBI Taxonomy" id="433641"/>
    <lineage>
        <taxon>Bacteria</taxon>
        <taxon>Bacillati</taxon>
        <taxon>Actinomycetota</taxon>
        <taxon>Actinomycetes</taxon>
        <taxon>Micrococcales</taxon>
        <taxon>Microbacteriaceae</taxon>
        <taxon>Pseudolysinimonas</taxon>
    </lineage>
</organism>
<evidence type="ECO:0000313" key="3">
    <source>
        <dbReference type="Proteomes" id="UP001157034"/>
    </source>
</evidence>
<evidence type="ECO:0000256" key="1">
    <source>
        <dbReference type="SAM" id="MobiDB-lite"/>
    </source>
</evidence>
<protein>
    <submittedName>
        <fullName evidence="2">Uncharacterized protein</fullName>
    </submittedName>
</protein>
<accession>A0ABQ6K6V3</accession>
<sequence>MGEPRHPERGEAEEMEPNTRTLAITRVRCAGSSNAEPMRPHSGTSHTV</sequence>
<name>A0ABQ6K6V3_9MICO</name>
<evidence type="ECO:0000313" key="2">
    <source>
        <dbReference type="EMBL" id="GMA94506.1"/>
    </source>
</evidence>
<reference evidence="3" key="1">
    <citation type="journal article" date="2019" name="Int. J. Syst. Evol. Microbiol.">
        <title>The Global Catalogue of Microorganisms (GCM) 10K type strain sequencing project: providing services to taxonomists for standard genome sequencing and annotation.</title>
        <authorList>
            <consortium name="The Broad Institute Genomics Platform"/>
            <consortium name="The Broad Institute Genome Sequencing Center for Infectious Disease"/>
            <person name="Wu L."/>
            <person name="Ma J."/>
        </authorList>
    </citation>
    <scope>NUCLEOTIDE SEQUENCE [LARGE SCALE GENOMIC DNA]</scope>
    <source>
        <strain evidence="3">NBRC 108894</strain>
    </source>
</reference>
<comment type="caution">
    <text evidence="2">The sequence shown here is derived from an EMBL/GenBank/DDBJ whole genome shotgun (WGS) entry which is preliminary data.</text>
</comment>
<feature type="region of interest" description="Disordered" evidence="1">
    <location>
        <begin position="1"/>
        <end position="21"/>
    </location>
</feature>
<gene>
    <name evidence="2" type="ORF">GCM10025881_13300</name>
</gene>
<keyword evidence="3" id="KW-1185">Reference proteome</keyword>
<feature type="compositionally biased region" description="Basic and acidic residues" evidence="1">
    <location>
        <begin position="1"/>
        <end position="12"/>
    </location>
</feature>
<dbReference type="Proteomes" id="UP001157034">
    <property type="component" value="Unassembled WGS sequence"/>
</dbReference>
<feature type="region of interest" description="Disordered" evidence="1">
    <location>
        <begin position="29"/>
        <end position="48"/>
    </location>
</feature>
<dbReference type="EMBL" id="BSVB01000001">
    <property type="protein sequence ID" value="GMA94506.1"/>
    <property type="molecule type" value="Genomic_DNA"/>
</dbReference>
<proteinExistence type="predicted"/>